<evidence type="ECO:0000313" key="2">
    <source>
        <dbReference type="EMBL" id="KNZ46893.1"/>
    </source>
</evidence>
<feature type="transmembrane region" description="Helical" evidence="1">
    <location>
        <begin position="58"/>
        <end position="80"/>
    </location>
</feature>
<feature type="transmembrane region" description="Helical" evidence="1">
    <location>
        <begin position="100"/>
        <end position="125"/>
    </location>
</feature>
<dbReference type="AlphaFoldDB" id="A0A0L6UEB7"/>
<sequence>MTSSDEGVRSVSATRLAETELYWTTVCQFVRLYEAAGSAEARLALFIVRDRPSFSLRLFFCFIAMLMIWVVLVCCASIFVRWRKGSLWFVRSLHKNDGAYLTPHVGSMFALTSVFSAVGIGLLIICKSSSHEINFWDGQVLPNPLFTQTLVWYPVWLGSFWSVHGLGESRWARVYTEERERERETDGALVVCVDMKGGSDYGDEYIEGAGSAAGGNIGSVWSGADGDVGTGVERAGGGSAGGNDGGAGGDGWLMEAAVPVPTLVSVSQACRATTKAFPSALDADAFPIINPLDLNLLARQSLTLNRAMRLSFICWTLAGLLNFAVWLPCFFVQLNICHFQVDNGLSSTNKPNQSSSSFSTNNRSHSITPNIISLPLQVAPGPPINPCSATFAAQQQHEQLM</sequence>
<keyword evidence="1" id="KW-1133">Transmembrane helix</keyword>
<gene>
    <name evidence="2" type="ORF">VP01_685g5</name>
</gene>
<organism evidence="2 3">
    <name type="scientific">Puccinia sorghi</name>
    <dbReference type="NCBI Taxonomy" id="27349"/>
    <lineage>
        <taxon>Eukaryota</taxon>
        <taxon>Fungi</taxon>
        <taxon>Dikarya</taxon>
        <taxon>Basidiomycota</taxon>
        <taxon>Pucciniomycotina</taxon>
        <taxon>Pucciniomycetes</taxon>
        <taxon>Pucciniales</taxon>
        <taxon>Pucciniaceae</taxon>
        <taxon>Puccinia</taxon>
    </lineage>
</organism>
<comment type="caution">
    <text evidence="2">The sequence shown here is derived from an EMBL/GenBank/DDBJ whole genome shotgun (WGS) entry which is preliminary data.</text>
</comment>
<protein>
    <submittedName>
        <fullName evidence="2">Uncharacterized protein</fullName>
    </submittedName>
</protein>
<proteinExistence type="predicted"/>
<evidence type="ECO:0000256" key="1">
    <source>
        <dbReference type="SAM" id="Phobius"/>
    </source>
</evidence>
<keyword evidence="1" id="KW-0472">Membrane</keyword>
<evidence type="ECO:0000313" key="3">
    <source>
        <dbReference type="Proteomes" id="UP000037035"/>
    </source>
</evidence>
<dbReference type="OrthoDB" id="2505253at2759"/>
<accession>A0A0L6UEB7</accession>
<keyword evidence="3" id="KW-1185">Reference proteome</keyword>
<keyword evidence="1" id="KW-0812">Transmembrane</keyword>
<reference evidence="2 3" key="1">
    <citation type="submission" date="2015-08" db="EMBL/GenBank/DDBJ databases">
        <title>Next Generation Sequencing and Analysis of the Genome of Puccinia sorghi L Schw, the Causal Agent of Maize Common Rust.</title>
        <authorList>
            <person name="Rochi L."/>
            <person name="Burguener G."/>
            <person name="Darino M."/>
            <person name="Turjanski A."/>
            <person name="Kreff E."/>
            <person name="Dieguez M.J."/>
            <person name="Sacco F."/>
        </authorList>
    </citation>
    <scope>NUCLEOTIDE SEQUENCE [LARGE SCALE GENOMIC DNA]</scope>
    <source>
        <strain evidence="2 3">RO10H11247</strain>
    </source>
</reference>
<dbReference type="EMBL" id="LAVV01012227">
    <property type="protein sequence ID" value="KNZ46893.1"/>
    <property type="molecule type" value="Genomic_DNA"/>
</dbReference>
<feature type="transmembrane region" description="Helical" evidence="1">
    <location>
        <begin position="307"/>
        <end position="327"/>
    </location>
</feature>
<name>A0A0L6UEB7_9BASI</name>
<dbReference type="VEuPathDB" id="FungiDB:VP01_685g5"/>
<dbReference type="Proteomes" id="UP000037035">
    <property type="component" value="Unassembled WGS sequence"/>
</dbReference>